<dbReference type="RefSeq" id="WP_057179485.1">
    <property type="nucleotide sequence ID" value="NZ_BDQM01000028.1"/>
</dbReference>
<sequence length="459" mass="52231">MAKESPHQTHYTRQIHHLLAKVYGRSSVKDSLLDRAIDYFSHEEFRPSDEKISPEESQLAQMQRTERHSSLLSLALTILDLAEGDNYAESNRKSAQFLGTIQLTSPSEGKRIAIHHEQSKSIYKAVLCLRLLDHVILDGKMVEPYIAKFLKDICPEQYRDFASHDNAGHQRFAEQVKVPLIMAALLQDVGNYHPKSQAILLGSDGKQDPFRTLEIAERKELLQINYRATVKYLSEGIGMPTFVGNTKPEREQFIADEQDKLSFIKLLLKTSVNPKNTIGNILKVPQIYTSIILSTKASYNYKLLPKVFQVLNKNAEIGACAQSVVDALYKITGMFPQGFGIVYMPLGEFGEKSDCYEYAIVNSLYPEKAEQPICRMATRKLTFIGYGQNTIIKNNSNLYFTETAKKLATLSKERLNEILELLSSNAQERKQLDLLPRCWHAKEFFSLKSNQNLWNKVDS</sequence>
<dbReference type="EMBL" id="BDQM01000028">
    <property type="protein sequence ID" value="GAW97226.1"/>
    <property type="molecule type" value="Genomic_DNA"/>
</dbReference>
<name>A0ABQ0N026_9GAMM</name>
<accession>A0ABQ0N026</accession>
<dbReference type="Proteomes" id="UP000197068">
    <property type="component" value="Unassembled WGS sequence"/>
</dbReference>
<evidence type="ECO:0000313" key="1">
    <source>
        <dbReference type="EMBL" id="GAW97226.1"/>
    </source>
</evidence>
<comment type="caution">
    <text evidence="1">The sequence shown here is derived from an EMBL/GenBank/DDBJ whole genome shotgun (WGS) entry which is preliminary data.</text>
</comment>
<organism evidence="1 2">
    <name type="scientific">Colwellia marinimaniae</name>
    <dbReference type="NCBI Taxonomy" id="1513592"/>
    <lineage>
        <taxon>Bacteria</taxon>
        <taxon>Pseudomonadati</taxon>
        <taxon>Pseudomonadota</taxon>
        <taxon>Gammaproteobacteria</taxon>
        <taxon>Alteromonadales</taxon>
        <taxon>Colwelliaceae</taxon>
        <taxon>Colwellia</taxon>
    </lineage>
</organism>
<evidence type="ECO:0000313" key="2">
    <source>
        <dbReference type="Proteomes" id="UP000197068"/>
    </source>
</evidence>
<reference evidence="1 2" key="1">
    <citation type="submission" date="2017-06" db="EMBL/GenBank/DDBJ databases">
        <title>Whole Genome Sequences of Colwellia marinimaniae MTCD1.</title>
        <authorList>
            <person name="Kusumoto H."/>
            <person name="Inoue M."/>
            <person name="Tanikawa K."/>
            <person name="Maeji H."/>
            <person name="Cameron J.H."/>
            <person name="Bartlett D.H."/>
        </authorList>
    </citation>
    <scope>NUCLEOTIDE SEQUENCE [LARGE SCALE GENOMIC DNA]</scope>
    <source>
        <strain evidence="1 2">MTCD1</strain>
    </source>
</reference>
<protein>
    <submittedName>
        <fullName evidence="1">Uncharacterized protein</fullName>
    </submittedName>
</protein>
<gene>
    <name evidence="1" type="ORF">MTCD1_02852</name>
</gene>
<proteinExistence type="predicted"/>
<keyword evidence="2" id="KW-1185">Reference proteome</keyword>